<keyword evidence="13" id="KW-1185">Reference proteome</keyword>
<feature type="transmembrane region" description="Helical" evidence="10">
    <location>
        <begin position="20"/>
        <end position="53"/>
    </location>
</feature>
<name>A0ABT8GQ62_9BACL</name>
<dbReference type="Pfam" id="PF01435">
    <property type="entry name" value="Peptidase_M48"/>
    <property type="match status" value="2"/>
</dbReference>
<dbReference type="SMART" id="SM00248">
    <property type="entry name" value="ANK"/>
    <property type="match status" value="4"/>
</dbReference>
<dbReference type="PANTHER" id="PTHR24171:SF8">
    <property type="entry name" value="BRCA1-ASSOCIATED RING DOMAIN PROTEIN 1"/>
    <property type="match status" value="1"/>
</dbReference>
<dbReference type="Gene3D" id="1.25.40.20">
    <property type="entry name" value="Ankyrin repeat-containing domain"/>
    <property type="match status" value="1"/>
</dbReference>
<dbReference type="PROSITE" id="PS50088">
    <property type="entry name" value="ANK_REPEAT"/>
    <property type="match status" value="3"/>
</dbReference>
<evidence type="ECO:0000313" key="12">
    <source>
        <dbReference type="EMBL" id="MDN4493565.1"/>
    </source>
</evidence>
<keyword evidence="2" id="KW-0645">Protease</keyword>
<organism evidence="12 13">
    <name type="scientific">Ureibacillus aquaedulcis</name>
    <dbReference type="NCBI Taxonomy" id="3058421"/>
    <lineage>
        <taxon>Bacteria</taxon>
        <taxon>Bacillati</taxon>
        <taxon>Bacillota</taxon>
        <taxon>Bacilli</taxon>
        <taxon>Bacillales</taxon>
        <taxon>Caryophanaceae</taxon>
        <taxon>Ureibacillus</taxon>
    </lineage>
</organism>
<keyword evidence="6" id="KW-0862">Zinc</keyword>
<feature type="domain" description="Peptidase M48" evidence="11">
    <location>
        <begin position="75"/>
        <end position="158"/>
    </location>
</feature>
<protein>
    <submittedName>
        <fullName evidence="12">Ankyrin repeat domain-containing protein</fullName>
    </submittedName>
</protein>
<dbReference type="InterPro" id="IPR036770">
    <property type="entry name" value="Ankyrin_rpt-contain_sf"/>
</dbReference>
<keyword evidence="3" id="KW-0479">Metal-binding</keyword>
<dbReference type="PROSITE" id="PS50297">
    <property type="entry name" value="ANK_REP_REGION"/>
    <property type="match status" value="3"/>
</dbReference>
<keyword evidence="10" id="KW-0472">Membrane</keyword>
<feature type="repeat" description="ANK" evidence="9">
    <location>
        <begin position="377"/>
        <end position="409"/>
    </location>
</feature>
<feature type="repeat" description="ANK" evidence="9">
    <location>
        <begin position="344"/>
        <end position="376"/>
    </location>
</feature>
<evidence type="ECO:0000256" key="8">
    <source>
        <dbReference type="ARBA" id="ARBA00023049"/>
    </source>
</evidence>
<accession>A0ABT8GQ62</accession>
<dbReference type="Pfam" id="PF13637">
    <property type="entry name" value="Ank_4"/>
    <property type="match status" value="1"/>
</dbReference>
<evidence type="ECO:0000256" key="10">
    <source>
        <dbReference type="SAM" id="Phobius"/>
    </source>
</evidence>
<dbReference type="RefSeq" id="WP_301137907.1">
    <property type="nucleotide sequence ID" value="NZ_JAUHTQ010000005.1"/>
</dbReference>
<keyword evidence="10" id="KW-1133">Transmembrane helix</keyword>
<evidence type="ECO:0000256" key="5">
    <source>
        <dbReference type="ARBA" id="ARBA00022801"/>
    </source>
</evidence>
<keyword evidence="4" id="KW-0677">Repeat</keyword>
<dbReference type="InterPro" id="IPR001915">
    <property type="entry name" value="Peptidase_M48"/>
</dbReference>
<feature type="repeat" description="ANK" evidence="9">
    <location>
        <begin position="410"/>
        <end position="442"/>
    </location>
</feature>
<evidence type="ECO:0000313" key="13">
    <source>
        <dbReference type="Proteomes" id="UP001172743"/>
    </source>
</evidence>
<evidence type="ECO:0000256" key="9">
    <source>
        <dbReference type="PROSITE-ProRule" id="PRU00023"/>
    </source>
</evidence>
<dbReference type="Proteomes" id="UP001172743">
    <property type="component" value="Unassembled WGS sequence"/>
</dbReference>
<evidence type="ECO:0000256" key="3">
    <source>
        <dbReference type="ARBA" id="ARBA00022723"/>
    </source>
</evidence>
<dbReference type="Pfam" id="PF12796">
    <property type="entry name" value="Ank_2"/>
    <property type="match status" value="1"/>
</dbReference>
<dbReference type="PANTHER" id="PTHR24171">
    <property type="entry name" value="ANKYRIN REPEAT DOMAIN-CONTAINING PROTEIN 39-RELATED"/>
    <property type="match status" value="1"/>
</dbReference>
<evidence type="ECO:0000256" key="4">
    <source>
        <dbReference type="ARBA" id="ARBA00022737"/>
    </source>
</evidence>
<dbReference type="EMBL" id="JAUHTQ010000005">
    <property type="protein sequence ID" value="MDN4493565.1"/>
    <property type="molecule type" value="Genomic_DNA"/>
</dbReference>
<dbReference type="CDD" id="cd07325">
    <property type="entry name" value="M48_Ste24p_like"/>
    <property type="match status" value="1"/>
</dbReference>
<sequence>MKEHSVLPNELIHRNENKFFWLVLIISIITYVVLALSIVGIAVLVILMLLSFFFSALMIGNIRSNAVKISAEQFPEVFGRAEELCRKMEINKVPDIYVMQSGGILNAFATRFFGRNMVVIYAEIFELINMNGEDELNFVLAHELAHIKRNHLSKQMLILPAMWIPGIAELYLRACEYTCDCYAAYYTENSAAAQNSLTMLAIGKQLYQHVNKEQYMKQLNEEKGFFVWLSQALSTHPPLPKRIDEIVLFFGERQERIIEPIRIKALWIIISGSLAGLILLVFMGISYVLDTFLLSEPMDYYEDEEYTEEDAEISPFILAVANGEIDQVSKMIKNGEDVYQEDYYGSTALDWAVKSGNPEMVELLLASGADANYESSYGMTALMTAAEIADPEMVKLMVESGGDPNYQDYSGYTALTYAVQSSDLETVQALLDLGADPNLTDSENMNAYMVAIQSGEREIGELLKKYK</sequence>
<feature type="transmembrane region" description="Helical" evidence="10">
    <location>
        <begin position="265"/>
        <end position="289"/>
    </location>
</feature>
<proteinExistence type="predicted"/>
<comment type="caution">
    <text evidence="12">The sequence shown here is derived from an EMBL/GenBank/DDBJ whole genome shotgun (WGS) entry which is preliminary data.</text>
</comment>
<dbReference type="Gene3D" id="3.30.2010.10">
    <property type="entry name" value="Metalloproteases ('zincins'), catalytic domain"/>
    <property type="match status" value="1"/>
</dbReference>
<dbReference type="InterPro" id="IPR002110">
    <property type="entry name" value="Ankyrin_rpt"/>
</dbReference>
<keyword evidence="8" id="KW-0482">Metalloprotease</keyword>
<keyword evidence="7 9" id="KW-0040">ANK repeat</keyword>
<evidence type="ECO:0000256" key="1">
    <source>
        <dbReference type="ARBA" id="ARBA00001947"/>
    </source>
</evidence>
<evidence type="ECO:0000256" key="2">
    <source>
        <dbReference type="ARBA" id="ARBA00022670"/>
    </source>
</evidence>
<evidence type="ECO:0000256" key="7">
    <source>
        <dbReference type="ARBA" id="ARBA00023043"/>
    </source>
</evidence>
<keyword evidence="5" id="KW-0378">Hydrolase</keyword>
<evidence type="ECO:0000259" key="11">
    <source>
        <dbReference type="Pfam" id="PF01435"/>
    </source>
</evidence>
<feature type="domain" description="Peptidase M48" evidence="11">
    <location>
        <begin position="167"/>
        <end position="246"/>
    </location>
</feature>
<reference evidence="12" key="1">
    <citation type="submission" date="2023-07" db="EMBL/GenBank/DDBJ databases">
        <title>Ureibacillus sp. isolated from freshwater well.</title>
        <authorList>
            <person name="Kirdat K."/>
            <person name="Bhatt A."/>
            <person name="Teware R."/>
            <person name="Bhavsar Y."/>
            <person name="Yadav A."/>
        </authorList>
    </citation>
    <scope>NUCLEOTIDE SEQUENCE</scope>
    <source>
        <strain evidence="12">BA0131</strain>
    </source>
</reference>
<dbReference type="SUPFAM" id="SSF48403">
    <property type="entry name" value="Ankyrin repeat"/>
    <property type="match status" value="1"/>
</dbReference>
<evidence type="ECO:0000256" key="6">
    <source>
        <dbReference type="ARBA" id="ARBA00022833"/>
    </source>
</evidence>
<comment type="cofactor">
    <cofactor evidence="1">
        <name>Zn(2+)</name>
        <dbReference type="ChEBI" id="CHEBI:29105"/>
    </cofactor>
</comment>
<keyword evidence="10" id="KW-0812">Transmembrane</keyword>
<gene>
    <name evidence="12" type="ORF">QYB95_08455</name>
</gene>